<keyword evidence="2" id="KW-1003">Cell membrane</keyword>
<dbReference type="InterPro" id="IPR011701">
    <property type="entry name" value="MFS"/>
</dbReference>
<keyword evidence="4 6" id="KW-1133">Transmembrane helix</keyword>
<dbReference type="PROSITE" id="PS50850">
    <property type="entry name" value="MFS"/>
    <property type="match status" value="1"/>
</dbReference>
<dbReference type="GO" id="GO:0005886">
    <property type="term" value="C:plasma membrane"/>
    <property type="evidence" value="ECO:0007669"/>
    <property type="project" value="UniProtKB-SubCell"/>
</dbReference>
<feature type="transmembrane region" description="Helical" evidence="6">
    <location>
        <begin position="73"/>
        <end position="92"/>
    </location>
</feature>
<feature type="domain" description="Major facilitator superfamily (MFS) profile" evidence="7">
    <location>
        <begin position="1"/>
        <end position="382"/>
    </location>
</feature>
<keyword evidence="9" id="KW-1185">Reference proteome</keyword>
<feature type="transmembrane region" description="Helical" evidence="6">
    <location>
        <begin position="272"/>
        <end position="290"/>
    </location>
</feature>
<dbReference type="Pfam" id="PF07690">
    <property type="entry name" value="MFS_1"/>
    <property type="match status" value="1"/>
</dbReference>
<keyword evidence="3 6" id="KW-0812">Transmembrane</keyword>
<reference evidence="8 9" key="1">
    <citation type="journal article" date="2019" name="ISME J.">
        <title>Isolation and characterization of a thermophilic sulfur- and iron-reducing thaumarchaeote from a terrestrial acidic hot spring.</title>
        <authorList>
            <person name="Kato S."/>
            <person name="Itoh T."/>
            <person name="Yuki M."/>
            <person name="Nagamori M."/>
            <person name="Ohnishi M."/>
            <person name="Uematsu K."/>
            <person name="Suzuki K."/>
            <person name="Takashina T."/>
            <person name="Ohkuma M."/>
        </authorList>
    </citation>
    <scope>NUCLEOTIDE SEQUENCE [LARGE SCALE GENOMIC DNA]</scope>
    <source>
        <strain evidence="8 9">NAS-02</strain>
    </source>
</reference>
<dbReference type="GO" id="GO:0022857">
    <property type="term" value="F:transmembrane transporter activity"/>
    <property type="evidence" value="ECO:0007669"/>
    <property type="project" value="InterPro"/>
</dbReference>
<feature type="transmembrane region" description="Helical" evidence="6">
    <location>
        <begin position="98"/>
        <end position="120"/>
    </location>
</feature>
<evidence type="ECO:0000313" key="9">
    <source>
        <dbReference type="Proteomes" id="UP000509448"/>
    </source>
</evidence>
<dbReference type="KEGG" id="ccai:NAS2_0889"/>
<feature type="transmembrane region" description="Helical" evidence="6">
    <location>
        <begin position="132"/>
        <end position="151"/>
    </location>
</feature>
<dbReference type="EMBL" id="AP018732">
    <property type="protein sequence ID" value="BBE42278.1"/>
    <property type="molecule type" value="Genomic_DNA"/>
</dbReference>
<feature type="transmembrane region" description="Helical" evidence="6">
    <location>
        <begin position="47"/>
        <end position="66"/>
    </location>
</feature>
<dbReference type="Proteomes" id="UP000509448">
    <property type="component" value="Chromosome"/>
</dbReference>
<keyword evidence="5 6" id="KW-0472">Membrane</keyword>
<comment type="subcellular location">
    <subcellularLocation>
        <location evidence="1">Cell membrane</location>
        <topology evidence="1">Multi-pass membrane protein</topology>
    </subcellularLocation>
</comment>
<dbReference type="PANTHER" id="PTHR43124:SF3">
    <property type="entry name" value="CHLORAMPHENICOL EFFLUX PUMP RV0191"/>
    <property type="match status" value="1"/>
</dbReference>
<feature type="transmembrane region" description="Helical" evidence="6">
    <location>
        <begin position="360"/>
        <end position="379"/>
    </location>
</feature>
<evidence type="ECO:0000313" key="8">
    <source>
        <dbReference type="EMBL" id="BBE42278.1"/>
    </source>
</evidence>
<sequence>MRRDWGALLAVLWLSNMIQLSLRYSWGMVLPQASRQLGLSGLEAGAVMASFYAGYIVAGVPSGYLVDRIGARTAAGLSLISLAAVSALIGLSRSFVELFIAYFAAGILAGPVFPSSLKVVSESLEGRRRATGIGALETVAPIAFLASSLAFPPLTYTIGWNYVYIAISASSLAVALLYLSLVPRTGRGRTGHRPSLVGTMRNFEVVKGALTRLGGMWGLGILTWYYYIETYTGMGAAYAQLVLVVFSAFAVAGQFLGGVLSDRWLAAGRKRVAAAGLLAFSASLILIRAADPGWGTVAVAALAGFTAYFWKAGLDAHIMEAASSTGTASGAGLMNTVSQAGSLSPAAVGASIDAFGVDSIYPLALLAAGPLMSFVVLAAERNGGRRAGSG</sequence>
<dbReference type="InterPro" id="IPR036259">
    <property type="entry name" value="MFS_trans_sf"/>
</dbReference>
<dbReference type="PANTHER" id="PTHR43124">
    <property type="entry name" value="PURINE EFFLUX PUMP PBUE"/>
    <property type="match status" value="1"/>
</dbReference>
<name>A0A4P2VMR6_9ARCH</name>
<evidence type="ECO:0000256" key="2">
    <source>
        <dbReference type="ARBA" id="ARBA00022475"/>
    </source>
</evidence>
<dbReference type="SUPFAM" id="SSF103473">
    <property type="entry name" value="MFS general substrate transporter"/>
    <property type="match status" value="1"/>
</dbReference>
<dbReference type="AlphaFoldDB" id="A0A4P2VMR6"/>
<dbReference type="GeneID" id="55584699"/>
<feature type="transmembrane region" description="Helical" evidence="6">
    <location>
        <begin position="209"/>
        <end position="227"/>
    </location>
</feature>
<evidence type="ECO:0000256" key="5">
    <source>
        <dbReference type="ARBA" id="ARBA00023136"/>
    </source>
</evidence>
<dbReference type="InterPro" id="IPR020846">
    <property type="entry name" value="MFS_dom"/>
</dbReference>
<evidence type="ECO:0000259" key="7">
    <source>
        <dbReference type="PROSITE" id="PS50850"/>
    </source>
</evidence>
<evidence type="ECO:0000256" key="1">
    <source>
        <dbReference type="ARBA" id="ARBA00004651"/>
    </source>
</evidence>
<evidence type="ECO:0000256" key="6">
    <source>
        <dbReference type="SAM" id="Phobius"/>
    </source>
</evidence>
<dbReference type="RefSeq" id="WP_174448528.1">
    <property type="nucleotide sequence ID" value="NZ_AP018732.1"/>
</dbReference>
<organism evidence="8 9">
    <name type="scientific">Conexivisphaera calida</name>
    <dbReference type="NCBI Taxonomy" id="1874277"/>
    <lineage>
        <taxon>Archaea</taxon>
        <taxon>Nitrososphaerota</taxon>
        <taxon>Conexivisphaeria</taxon>
        <taxon>Conexivisphaerales</taxon>
        <taxon>Conexivisphaeraceae</taxon>
        <taxon>Conexivisphaera</taxon>
    </lineage>
</organism>
<feature type="transmembrane region" description="Helical" evidence="6">
    <location>
        <begin position="163"/>
        <end position="182"/>
    </location>
</feature>
<feature type="transmembrane region" description="Helical" evidence="6">
    <location>
        <begin position="239"/>
        <end position="260"/>
    </location>
</feature>
<protein>
    <submittedName>
        <fullName evidence="8">Transport membrane protein</fullName>
    </submittedName>
</protein>
<gene>
    <name evidence="8" type="ORF">NAS2_0889</name>
</gene>
<evidence type="ECO:0000256" key="3">
    <source>
        <dbReference type="ARBA" id="ARBA00022692"/>
    </source>
</evidence>
<accession>A0A4P2VMR6</accession>
<dbReference type="Gene3D" id="1.20.1250.20">
    <property type="entry name" value="MFS general substrate transporter like domains"/>
    <property type="match status" value="2"/>
</dbReference>
<proteinExistence type="predicted"/>
<dbReference type="InterPro" id="IPR050189">
    <property type="entry name" value="MFS_Efflux_Transporters"/>
</dbReference>
<evidence type="ECO:0000256" key="4">
    <source>
        <dbReference type="ARBA" id="ARBA00022989"/>
    </source>
</evidence>